<accession>A0A1Y5PW12</accession>
<name>A0A1Y5PW12_9SPHN</name>
<proteinExistence type="predicted"/>
<evidence type="ECO:0000256" key="1">
    <source>
        <dbReference type="SAM" id="MobiDB-lite"/>
    </source>
</evidence>
<dbReference type="KEGG" id="sphu:SPPYR_0567"/>
<sequence length="33" mass="3847">MAPTPDPSPEGQGLNRFKLNRRDANRKGRQRWP</sequence>
<reference evidence="2" key="1">
    <citation type="submission" date="2016-03" db="EMBL/GenBank/DDBJ databases">
        <authorList>
            <person name="Ploux O."/>
        </authorList>
    </citation>
    <scope>NUCLEOTIDE SEQUENCE</scope>
    <source>
        <strain evidence="2">UC10</strain>
    </source>
</reference>
<dbReference type="AlphaFoldDB" id="A0A1Y5PW12"/>
<feature type="region of interest" description="Disordered" evidence="1">
    <location>
        <begin position="1"/>
        <end position="33"/>
    </location>
</feature>
<gene>
    <name evidence="2" type="ORF">SPPYR_0567</name>
</gene>
<evidence type="ECO:0000313" key="2">
    <source>
        <dbReference type="EMBL" id="SBV31687.1"/>
    </source>
</evidence>
<dbReference type="EMBL" id="LT598653">
    <property type="protein sequence ID" value="SBV31687.1"/>
    <property type="molecule type" value="Genomic_DNA"/>
</dbReference>
<protein>
    <submittedName>
        <fullName evidence="2">Uncharacterized protein</fullName>
    </submittedName>
</protein>
<organism evidence="2">
    <name type="scientific">uncultured Sphingopyxis sp</name>
    <dbReference type="NCBI Taxonomy" id="310581"/>
    <lineage>
        <taxon>Bacteria</taxon>
        <taxon>Pseudomonadati</taxon>
        <taxon>Pseudomonadota</taxon>
        <taxon>Alphaproteobacteria</taxon>
        <taxon>Sphingomonadales</taxon>
        <taxon>Sphingomonadaceae</taxon>
        <taxon>Sphingopyxis</taxon>
        <taxon>environmental samples</taxon>
    </lineage>
</organism>